<dbReference type="Proteomes" id="UP001165205">
    <property type="component" value="Unassembled WGS sequence"/>
</dbReference>
<sequence length="122" mass="13792">MIKQPIKIPIRRPSKSAVYGTAGRAARDPRDMMALSIPRREPLGWSKFRYEHDFRHKASDEPGEHTAVRTTIPRQRYVFLIPGFFHHVTLGNCRPASSKVSEPIVNSIKGVSRMANASLRPS</sequence>
<proteinExistence type="predicted"/>
<protein>
    <submittedName>
        <fullName evidence="1">Unnamed protein product</fullName>
    </submittedName>
</protein>
<comment type="caution">
    <text evidence="1">The sequence shown here is derived from an EMBL/GenBank/DDBJ whole genome shotgun (WGS) entry which is preliminary data.</text>
</comment>
<reference evidence="1" key="1">
    <citation type="submission" date="2023-04" db="EMBL/GenBank/DDBJ databases">
        <title>Aspergillus oryzae NBRC 4228.</title>
        <authorList>
            <person name="Ichikawa N."/>
            <person name="Sato H."/>
            <person name="Tonouchi N."/>
        </authorList>
    </citation>
    <scope>NUCLEOTIDE SEQUENCE</scope>
    <source>
        <strain evidence="1">NBRC 4228</strain>
    </source>
</reference>
<evidence type="ECO:0000313" key="2">
    <source>
        <dbReference type="Proteomes" id="UP001165205"/>
    </source>
</evidence>
<dbReference type="AlphaFoldDB" id="A0AAN4YQH3"/>
<dbReference type="EMBL" id="BSYA01000135">
    <property type="protein sequence ID" value="GMG34268.1"/>
    <property type="molecule type" value="Genomic_DNA"/>
</dbReference>
<organism evidence="1 2">
    <name type="scientific">Aspergillus oryzae</name>
    <name type="common">Yellow koji mold</name>
    <dbReference type="NCBI Taxonomy" id="5062"/>
    <lineage>
        <taxon>Eukaryota</taxon>
        <taxon>Fungi</taxon>
        <taxon>Dikarya</taxon>
        <taxon>Ascomycota</taxon>
        <taxon>Pezizomycotina</taxon>
        <taxon>Eurotiomycetes</taxon>
        <taxon>Eurotiomycetidae</taxon>
        <taxon>Eurotiales</taxon>
        <taxon>Aspergillaceae</taxon>
        <taxon>Aspergillus</taxon>
        <taxon>Aspergillus subgen. Circumdati</taxon>
    </lineage>
</organism>
<evidence type="ECO:0000313" key="1">
    <source>
        <dbReference type="EMBL" id="GMG34268.1"/>
    </source>
</evidence>
<name>A0AAN4YQH3_ASPOZ</name>
<accession>A0AAN4YQH3</accession>
<gene>
    <name evidence="1" type="ORF">Aory04_000964800</name>
</gene>